<feature type="region of interest" description="Disordered" evidence="3">
    <location>
        <begin position="296"/>
        <end position="333"/>
    </location>
</feature>
<name>A0ABW4E595_9LACO</name>
<feature type="region of interest" description="Disordered" evidence="3">
    <location>
        <begin position="648"/>
        <end position="701"/>
    </location>
</feature>
<dbReference type="CDD" id="cd06920">
    <property type="entry name" value="NEAT"/>
    <property type="match status" value="1"/>
</dbReference>
<dbReference type="Gene3D" id="2.60.40.1850">
    <property type="match status" value="4"/>
</dbReference>
<evidence type="ECO:0000256" key="2">
    <source>
        <dbReference type="ARBA" id="ARBA00022729"/>
    </source>
</evidence>
<keyword evidence="4" id="KW-0472">Membrane</keyword>
<feature type="compositionally biased region" description="Low complexity" evidence="3">
    <location>
        <begin position="460"/>
        <end position="516"/>
    </location>
</feature>
<keyword evidence="2 5" id="KW-0732">Signal</keyword>
<keyword evidence="8" id="KW-1185">Reference proteome</keyword>
<evidence type="ECO:0000256" key="3">
    <source>
        <dbReference type="SAM" id="MobiDB-lite"/>
    </source>
</evidence>
<feature type="region of interest" description="Disordered" evidence="3">
    <location>
        <begin position="164"/>
        <end position="184"/>
    </location>
</feature>
<feature type="compositionally biased region" description="Low complexity" evidence="3">
    <location>
        <begin position="305"/>
        <end position="333"/>
    </location>
</feature>
<evidence type="ECO:0000259" key="6">
    <source>
        <dbReference type="PROSITE" id="PS50978"/>
    </source>
</evidence>
<dbReference type="SUPFAM" id="SSF158911">
    <property type="entry name" value="NEAT domain-like"/>
    <property type="match status" value="4"/>
</dbReference>
<dbReference type="InterPro" id="IPR006635">
    <property type="entry name" value="NEAT_dom"/>
</dbReference>
<protein>
    <submittedName>
        <fullName evidence="7">NEAT domain-containing protein</fullName>
    </submittedName>
</protein>
<evidence type="ECO:0000256" key="4">
    <source>
        <dbReference type="SAM" id="Phobius"/>
    </source>
</evidence>
<feature type="compositionally biased region" description="Polar residues" evidence="3">
    <location>
        <begin position="518"/>
        <end position="536"/>
    </location>
</feature>
<dbReference type="PROSITE" id="PS50978">
    <property type="entry name" value="NEAT"/>
    <property type="match status" value="1"/>
</dbReference>
<gene>
    <name evidence="7" type="ORF">ACFQ5J_00125</name>
</gene>
<feature type="domain" description="NEAT" evidence="6">
    <location>
        <begin position="46"/>
        <end position="170"/>
    </location>
</feature>
<feature type="compositionally biased region" description="Polar residues" evidence="3">
    <location>
        <begin position="648"/>
        <end position="660"/>
    </location>
</feature>
<dbReference type="Pfam" id="PF05031">
    <property type="entry name" value="NEAT"/>
    <property type="match status" value="1"/>
</dbReference>
<feature type="chain" id="PRO_5045339808" evidence="5">
    <location>
        <begin position="26"/>
        <end position="1077"/>
    </location>
</feature>
<reference evidence="8" key="1">
    <citation type="journal article" date="2019" name="Int. J. Syst. Evol. Microbiol.">
        <title>The Global Catalogue of Microorganisms (GCM) 10K type strain sequencing project: providing services to taxonomists for standard genome sequencing and annotation.</title>
        <authorList>
            <consortium name="The Broad Institute Genomics Platform"/>
            <consortium name="The Broad Institute Genome Sequencing Center for Infectious Disease"/>
            <person name="Wu L."/>
            <person name="Ma J."/>
        </authorList>
    </citation>
    <scope>NUCLEOTIDE SEQUENCE [LARGE SCALE GENOMIC DNA]</scope>
    <source>
        <strain evidence="8">CCM 8903</strain>
    </source>
</reference>
<keyword evidence="4" id="KW-1133">Transmembrane helix</keyword>
<evidence type="ECO:0000313" key="7">
    <source>
        <dbReference type="EMBL" id="MFD1483655.1"/>
    </source>
</evidence>
<accession>A0ABW4E595</accession>
<sequence length="1077" mass="112737">MMVNKMIKFGAALILTLGVAAPGLAVITPSQLTQASEQTGYVASDHRDGTYTVAYQVNKSGTTQPSLSNQFFTGKATVVVKDAGQKTTVTLHLQKYANMIKSFKIGDQEAKVTNATDATADLTFAVDEHFAQPTVTATMNVLNMNQNADIVFATALYAANETPATPAQPAAPTTPATTPAPAANAAADTQTVAYKVNKVGTTTPSLSNSFFTGQATVDPKQNTVTLHIQKYASMIKSFKIGNQTAKVTNATNATADLTFTLNADFAQATVTAAMNVLNMNQKADIVFAHALYQAPTTTPSDQLDPSTTPTTPATGAEPTTVTKPTTTQTPAAAQTQTAAVYQADDGQLTTQTSAAQAFLAKSATTVLAANGQTTQVTLHTTGAQYIDQMKLLDQVGRVVNHNGNEADIVFELPTSALKYALPATFDLTILGGMKMTQSAFVLIGLPIAHAQPYLIAQATTGTDQATTKDTSKPTGTTDISKQPAVTTDSTKTPVTTDSTKTSATTDSTKTPATPDANQAAQTPPTTDPNQTVQTPPAASHEVAYTIKKAGSDQLSLSNSFFTGSATVTGTGRAQTVTLHLQKFASMVKSFSIGTQAAKITNATANTADLTFTIDASFAQPKVSASMNVLNMTQKADIVFSQALYTSLPATDTTPSDQPDQGQPAPATDDTTAKPDQKPAQPDDTATKTADHQTSTPVPAQGQQATIKVYQAIAGQLSPQPSAAQAFLADLGQLQTNGATTQVTIHTTGAEFIDQMRLCGQVGQERNRNGNEADLIFTIPTSALQYALPATFQLTIPGGVQMTQAAFVLIDLGIANARPYPAAPAATPKQTVTAVTHHQAQPVLDAAKTVQYVPYTVWDQSQKTLSTANNYFTHTAKVVKVANGYDVYLTVQETAGMVAFKPLTVNHAGIFGYQKVQANGQDIWTYAFHIAQAATLTHMLPATILMSVPIAGINGMTFSIWLEFNHTQVGGANYEQAAAGSAALPATTIPLVAAGNNLSPAASVIGPASQAGATLPHQPAAKPQATVTKLPATHRFATQAADQKALPKVKSYPFLAEIGGFAAVSLVIIGLAIYKRQH</sequence>
<evidence type="ECO:0000256" key="1">
    <source>
        <dbReference type="ARBA" id="ARBA00004196"/>
    </source>
</evidence>
<proteinExistence type="predicted"/>
<keyword evidence="4" id="KW-0812">Transmembrane</keyword>
<feature type="region of interest" description="Disordered" evidence="3">
    <location>
        <begin position="460"/>
        <end position="539"/>
    </location>
</feature>
<dbReference type="InterPro" id="IPR037250">
    <property type="entry name" value="NEAT_dom_sf"/>
</dbReference>
<comment type="caution">
    <text evidence="7">The sequence shown here is derived from an EMBL/GenBank/DDBJ whole genome shotgun (WGS) entry which is preliminary data.</text>
</comment>
<dbReference type="Proteomes" id="UP001597252">
    <property type="component" value="Unassembled WGS sequence"/>
</dbReference>
<evidence type="ECO:0000256" key="5">
    <source>
        <dbReference type="SAM" id="SignalP"/>
    </source>
</evidence>
<feature type="compositionally biased region" description="Polar residues" evidence="3">
    <location>
        <begin position="691"/>
        <end position="701"/>
    </location>
</feature>
<feature type="signal peptide" evidence="5">
    <location>
        <begin position="1"/>
        <end position="25"/>
    </location>
</feature>
<dbReference type="EMBL" id="JBHTON010000001">
    <property type="protein sequence ID" value="MFD1483655.1"/>
    <property type="molecule type" value="Genomic_DNA"/>
</dbReference>
<feature type="transmembrane region" description="Helical" evidence="4">
    <location>
        <begin position="1051"/>
        <end position="1073"/>
    </location>
</feature>
<organism evidence="7 8">
    <name type="scientific">Lacticaseibacillus baoqingensis</name>
    <dbReference type="NCBI Taxonomy" id="2486013"/>
    <lineage>
        <taxon>Bacteria</taxon>
        <taxon>Bacillati</taxon>
        <taxon>Bacillota</taxon>
        <taxon>Bacilli</taxon>
        <taxon>Lactobacillales</taxon>
        <taxon>Lactobacillaceae</taxon>
        <taxon>Lacticaseibacillus</taxon>
    </lineage>
</organism>
<comment type="subcellular location">
    <subcellularLocation>
        <location evidence="1">Cell envelope</location>
    </subcellularLocation>
</comment>
<evidence type="ECO:0000313" key="8">
    <source>
        <dbReference type="Proteomes" id="UP001597252"/>
    </source>
</evidence>
<dbReference type="RefSeq" id="WP_125750163.1">
    <property type="nucleotide sequence ID" value="NZ_JBHTON010000001.1"/>
</dbReference>